<evidence type="ECO:0000313" key="2">
    <source>
        <dbReference type="EMBL" id="KAK3347954.1"/>
    </source>
</evidence>
<accession>A0AAE0JI34</accession>
<keyword evidence="3" id="KW-1185">Reference proteome</keyword>
<dbReference type="EMBL" id="JAUEPP010000003">
    <property type="protein sequence ID" value="KAK3347954.1"/>
    <property type="molecule type" value="Genomic_DNA"/>
</dbReference>
<sequence>MPSASFNGRRAAGYSSAKQFQPQTENSEFSRQGASHRKVVNIGDILDDRYRVLHKIAYNSKSVSYLCRDLEDDKWRRVTVARSHQFSTAMDEFEKGAEARRRLGEKEAERQGFCLKVFSVAGPNGVYMSLVYPMNSHEADLRFCAPYDEAYFLDQLRQWESLE</sequence>
<feature type="region of interest" description="Disordered" evidence="1">
    <location>
        <begin position="1"/>
        <end position="33"/>
    </location>
</feature>
<organism evidence="2 3">
    <name type="scientific">Neurospora tetraspora</name>
    <dbReference type="NCBI Taxonomy" id="94610"/>
    <lineage>
        <taxon>Eukaryota</taxon>
        <taxon>Fungi</taxon>
        <taxon>Dikarya</taxon>
        <taxon>Ascomycota</taxon>
        <taxon>Pezizomycotina</taxon>
        <taxon>Sordariomycetes</taxon>
        <taxon>Sordariomycetidae</taxon>
        <taxon>Sordariales</taxon>
        <taxon>Sordariaceae</taxon>
        <taxon>Neurospora</taxon>
    </lineage>
</organism>
<dbReference type="RefSeq" id="XP_062683036.1">
    <property type="nucleotide sequence ID" value="XM_062821231.1"/>
</dbReference>
<dbReference type="GeneID" id="87858385"/>
<comment type="caution">
    <text evidence="2">The sequence shown here is derived from an EMBL/GenBank/DDBJ whole genome shotgun (WGS) entry which is preliminary data.</text>
</comment>
<name>A0AAE0JI34_9PEZI</name>
<dbReference type="AlphaFoldDB" id="A0AAE0JI34"/>
<feature type="compositionally biased region" description="Polar residues" evidence="1">
    <location>
        <begin position="16"/>
        <end position="33"/>
    </location>
</feature>
<dbReference type="Proteomes" id="UP001278500">
    <property type="component" value="Unassembled WGS sequence"/>
</dbReference>
<reference evidence="2" key="2">
    <citation type="submission" date="2023-06" db="EMBL/GenBank/DDBJ databases">
        <authorList>
            <consortium name="Lawrence Berkeley National Laboratory"/>
            <person name="Haridas S."/>
            <person name="Hensen N."/>
            <person name="Bonometti L."/>
            <person name="Westerberg I."/>
            <person name="Brannstrom I.O."/>
            <person name="Guillou S."/>
            <person name="Cros-Aarteil S."/>
            <person name="Calhoun S."/>
            <person name="Kuo A."/>
            <person name="Mondo S."/>
            <person name="Pangilinan J."/>
            <person name="Riley R."/>
            <person name="Labutti K."/>
            <person name="Andreopoulos B."/>
            <person name="Lipzen A."/>
            <person name="Chen C."/>
            <person name="Yanf M."/>
            <person name="Daum C."/>
            <person name="Ng V."/>
            <person name="Clum A."/>
            <person name="Steindorff A."/>
            <person name="Ohm R."/>
            <person name="Martin F."/>
            <person name="Silar P."/>
            <person name="Natvig D."/>
            <person name="Lalanne C."/>
            <person name="Gautier V."/>
            <person name="Ament-Velasquez S.L."/>
            <person name="Kruys A."/>
            <person name="Hutchinson M.I."/>
            <person name="Powell A.J."/>
            <person name="Barry K."/>
            <person name="Miller A.N."/>
            <person name="Grigoriev I.V."/>
            <person name="Debuchy R."/>
            <person name="Gladieux P."/>
            <person name="Thoren M.H."/>
            <person name="Johannesson H."/>
        </authorList>
    </citation>
    <scope>NUCLEOTIDE SEQUENCE</scope>
    <source>
        <strain evidence="2">CBS 560.94</strain>
    </source>
</reference>
<gene>
    <name evidence="2" type="ORF">B0H65DRAFT_160757</name>
</gene>
<evidence type="ECO:0000256" key="1">
    <source>
        <dbReference type="SAM" id="MobiDB-lite"/>
    </source>
</evidence>
<dbReference type="Gene3D" id="3.30.200.20">
    <property type="entry name" value="Phosphorylase Kinase, domain 1"/>
    <property type="match status" value="1"/>
</dbReference>
<reference evidence="2" key="1">
    <citation type="journal article" date="2023" name="Mol. Phylogenet. Evol.">
        <title>Genome-scale phylogeny and comparative genomics of the fungal order Sordariales.</title>
        <authorList>
            <person name="Hensen N."/>
            <person name="Bonometti L."/>
            <person name="Westerberg I."/>
            <person name="Brannstrom I.O."/>
            <person name="Guillou S."/>
            <person name="Cros-Aarteil S."/>
            <person name="Calhoun S."/>
            <person name="Haridas S."/>
            <person name="Kuo A."/>
            <person name="Mondo S."/>
            <person name="Pangilinan J."/>
            <person name="Riley R."/>
            <person name="LaButti K."/>
            <person name="Andreopoulos B."/>
            <person name="Lipzen A."/>
            <person name="Chen C."/>
            <person name="Yan M."/>
            <person name="Daum C."/>
            <person name="Ng V."/>
            <person name="Clum A."/>
            <person name="Steindorff A."/>
            <person name="Ohm R.A."/>
            <person name="Martin F."/>
            <person name="Silar P."/>
            <person name="Natvig D.O."/>
            <person name="Lalanne C."/>
            <person name="Gautier V."/>
            <person name="Ament-Velasquez S.L."/>
            <person name="Kruys A."/>
            <person name="Hutchinson M.I."/>
            <person name="Powell A.J."/>
            <person name="Barry K."/>
            <person name="Miller A.N."/>
            <person name="Grigoriev I.V."/>
            <person name="Debuchy R."/>
            <person name="Gladieux P."/>
            <person name="Hiltunen Thoren M."/>
            <person name="Johannesson H."/>
        </authorList>
    </citation>
    <scope>NUCLEOTIDE SEQUENCE</scope>
    <source>
        <strain evidence="2">CBS 560.94</strain>
    </source>
</reference>
<evidence type="ECO:0000313" key="3">
    <source>
        <dbReference type="Proteomes" id="UP001278500"/>
    </source>
</evidence>
<protein>
    <submittedName>
        <fullName evidence="2">Uncharacterized protein</fullName>
    </submittedName>
</protein>
<proteinExistence type="predicted"/>